<dbReference type="RefSeq" id="WP_340363278.1">
    <property type="nucleotide sequence ID" value="NZ_JBBKZV010000004.1"/>
</dbReference>
<gene>
    <name evidence="1" type="ORF">WKW80_09270</name>
</gene>
<name>A0ABU8VXT7_9BURK</name>
<dbReference type="Proteomes" id="UP001363010">
    <property type="component" value="Unassembled WGS sequence"/>
</dbReference>
<organism evidence="1 2">
    <name type="scientific">Variovorax humicola</name>
    <dbReference type="NCBI Taxonomy" id="1769758"/>
    <lineage>
        <taxon>Bacteria</taxon>
        <taxon>Pseudomonadati</taxon>
        <taxon>Pseudomonadota</taxon>
        <taxon>Betaproteobacteria</taxon>
        <taxon>Burkholderiales</taxon>
        <taxon>Comamonadaceae</taxon>
        <taxon>Variovorax</taxon>
    </lineage>
</organism>
<dbReference type="InterPro" id="IPR019226">
    <property type="entry name" value="DUF2158"/>
</dbReference>
<protein>
    <submittedName>
        <fullName evidence="1">DUF2158 domain-containing protein</fullName>
    </submittedName>
</protein>
<proteinExistence type="predicted"/>
<reference evidence="1 2" key="1">
    <citation type="submission" date="2024-03" db="EMBL/GenBank/DDBJ databases">
        <title>Novel species of the genus Variovorax.</title>
        <authorList>
            <person name="Liu Q."/>
            <person name="Xin Y.-H."/>
        </authorList>
    </citation>
    <scope>NUCLEOTIDE SEQUENCE [LARGE SCALE GENOMIC DNA]</scope>
    <source>
        <strain evidence="1 2">KACC 18501</strain>
    </source>
</reference>
<sequence length="67" mass="7542">MAKFNTGDLVKLKSGGPVMTVDSYEKMYGGDQDKPRVFCKWFAGSKAEQNFFHEQTLALHTDDAPKK</sequence>
<accession>A0ABU8VXT7</accession>
<dbReference type="EMBL" id="JBBKZV010000004">
    <property type="protein sequence ID" value="MEJ8822228.1"/>
    <property type="molecule type" value="Genomic_DNA"/>
</dbReference>
<keyword evidence="2" id="KW-1185">Reference proteome</keyword>
<comment type="caution">
    <text evidence="1">The sequence shown here is derived from an EMBL/GenBank/DDBJ whole genome shotgun (WGS) entry which is preliminary data.</text>
</comment>
<evidence type="ECO:0000313" key="1">
    <source>
        <dbReference type="EMBL" id="MEJ8822228.1"/>
    </source>
</evidence>
<evidence type="ECO:0000313" key="2">
    <source>
        <dbReference type="Proteomes" id="UP001363010"/>
    </source>
</evidence>
<dbReference type="Pfam" id="PF09926">
    <property type="entry name" value="DUF2158"/>
    <property type="match status" value="1"/>
</dbReference>